<organism evidence="2 3">
    <name type="scientific">Kingella potus</name>
    <dbReference type="NCBI Taxonomy" id="265175"/>
    <lineage>
        <taxon>Bacteria</taxon>
        <taxon>Pseudomonadati</taxon>
        <taxon>Pseudomonadota</taxon>
        <taxon>Betaproteobacteria</taxon>
        <taxon>Neisseriales</taxon>
        <taxon>Neisseriaceae</taxon>
        <taxon>Kingella</taxon>
    </lineage>
</organism>
<keyword evidence="3" id="KW-1185">Reference proteome</keyword>
<dbReference type="Proteomes" id="UP000254293">
    <property type="component" value="Unassembled WGS sequence"/>
</dbReference>
<proteinExistence type="predicted"/>
<accession>A0A377QYG5</accession>
<reference evidence="2 3" key="1">
    <citation type="submission" date="2018-06" db="EMBL/GenBank/DDBJ databases">
        <authorList>
            <consortium name="Pathogen Informatics"/>
            <person name="Doyle S."/>
        </authorList>
    </citation>
    <scope>NUCLEOTIDE SEQUENCE [LARGE SCALE GENOMIC DNA]</scope>
    <source>
        <strain evidence="2 3">NCTC13336</strain>
    </source>
</reference>
<feature type="chain" id="PRO_5016945188" evidence="1">
    <location>
        <begin position="22"/>
        <end position="170"/>
    </location>
</feature>
<protein>
    <submittedName>
        <fullName evidence="2">Uncharacterized protein</fullName>
    </submittedName>
</protein>
<gene>
    <name evidence="2" type="ORF">NCTC13336_00484</name>
</gene>
<evidence type="ECO:0000256" key="1">
    <source>
        <dbReference type="SAM" id="SignalP"/>
    </source>
</evidence>
<keyword evidence="1" id="KW-0732">Signal</keyword>
<dbReference type="OrthoDB" id="8610986at2"/>
<evidence type="ECO:0000313" key="2">
    <source>
        <dbReference type="EMBL" id="STR00283.1"/>
    </source>
</evidence>
<evidence type="ECO:0000313" key="3">
    <source>
        <dbReference type="Proteomes" id="UP000254293"/>
    </source>
</evidence>
<dbReference type="AlphaFoldDB" id="A0A377QYG5"/>
<name>A0A377QYG5_9NEIS</name>
<sequence>MQTKKLIAAAIMIAAAAASQAAGKNAGKKPLADLPDNTPVLMLAEVETLDKKVEVAYTCDSQQGKQPLNAMYGIRNGETAVVQLKAANGQLTPNLKRVMNDTNGKKHNSYYGDGLTWITDKADPSTLTSANGKILMQADAVDGGLPKGDQTILFQNCKVDKSATKKLNGK</sequence>
<feature type="signal peptide" evidence="1">
    <location>
        <begin position="1"/>
        <end position="21"/>
    </location>
</feature>
<dbReference type="EMBL" id="UGJJ01000001">
    <property type="protein sequence ID" value="STR00283.1"/>
    <property type="molecule type" value="Genomic_DNA"/>
</dbReference>
<dbReference type="RefSeq" id="WP_115307574.1">
    <property type="nucleotide sequence ID" value="NZ_CP091516.1"/>
</dbReference>